<dbReference type="GO" id="GO:0003677">
    <property type="term" value="F:DNA binding"/>
    <property type="evidence" value="ECO:0007669"/>
    <property type="project" value="UniProtKB-KW"/>
</dbReference>
<dbReference type="Gene3D" id="3.40.50.2300">
    <property type="match status" value="1"/>
</dbReference>
<dbReference type="GO" id="GO:0006355">
    <property type="term" value="P:regulation of DNA-templated transcription"/>
    <property type="evidence" value="ECO:0007669"/>
    <property type="project" value="InterPro"/>
</dbReference>
<keyword evidence="2" id="KW-0238">DNA-binding</keyword>
<sequence length="211" mass="23608">MLNFREIKILHIDDHLLFAQGIYSLLGNETFIEQLVHAQTFKEGFKMAIESKPDLILLDYFLPDSNGVESLRVLRKTCPKAKILLLTMETSPEVMERCKQEGAIGFLPKSISKKSLLEALNNALEDVPTFPVLTKSTPKPNSELNILSKREKQIAILVSEGLTSAEIAEKLFLSELTVNTHRRNLIQKLGLKNTAQLIAMVGNLKYSSTGN</sequence>
<dbReference type="InterPro" id="IPR001789">
    <property type="entry name" value="Sig_transdc_resp-reg_receiver"/>
</dbReference>
<dbReference type="EMBL" id="SNYF01000005">
    <property type="protein sequence ID" value="TDQ18842.1"/>
    <property type="molecule type" value="Genomic_DNA"/>
</dbReference>
<dbReference type="OrthoDB" id="9797341at2"/>
<accession>A0A4R6TA76</accession>
<name>A0A4R6TA76_9BACT</name>
<evidence type="ECO:0000313" key="6">
    <source>
        <dbReference type="EMBL" id="TDQ18842.1"/>
    </source>
</evidence>
<dbReference type="SMART" id="SM00421">
    <property type="entry name" value="HTH_LUXR"/>
    <property type="match status" value="1"/>
</dbReference>
<dbReference type="PANTHER" id="PTHR45566:SF1">
    <property type="entry name" value="HTH-TYPE TRANSCRIPTIONAL REGULATOR YHJB-RELATED"/>
    <property type="match status" value="1"/>
</dbReference>
<dbReference type="GO" id="GO:0000160">
    <property type="term" value="P:phosphorelay signal transduction system"/>
    <property type="evidence" value="ECO:0007669"/>
    <property type="project" value="InterPro"/>
</dbReference>
<dbReference type="PRINTS" id="PR00038">
    <property type="entry name" value="HTHLUXR"/>
</dbReference>
<dbReference type="InterPro" id="IPR058245">
    <property type="entry name" value="NreC/VraR/RcsB-like_REC"/>
</dbReference>
<dbReference type="PANTHER" id="PTHR45566">
    <property type="entry name" value="HTH-TYPE TRANSCRIPTIONAL REGULATOR YHJB-RELATED"/>
    <property type="match status" value="1"/>
</dbReference>
<dbReference type="CDD" id="cd06170">
    <property type="entry name" value="LuxR_C_like"/>
    <property type="match status" value="1"/>
</dbReference>
<dbReference type="Proteomes" id="UP000294535">
    <property type="component" value="Unassembled WGS sequence"/>
</dbReference>
<dbReference type="Gene3D" id="1.10.10.10">
    <property type="entry name" value="Winged helix-like DNA-binding domain superfamily/Winged helix DNA-binding domain"/>
    <property type="match status" value="1"/>
</dbReference>
<evidence type="ECO:0000259" key="4">
    <source>
        <dbReference type="PROSITE" id="PS50043"/>
    </source>
</evidence>
<evidence type="ECO:0000259" key="5">
    <source>
        <dbReference type="PROSITE" id="PS50110"/>
    </source>
</evidence>
<evidence type="ECO:0000256" key="3">
    <source>
        <dbReference type="PROSITE-ProRule" id="PRU00169"/>
    </source>
</evidence>
<keyword evidence="7" id="KW-1185">Reference proteome</keyword>
<evidence type="ECO:0000256" key="2">
    <source>
        <dbReference type="ARBA" id="ARBA00023125"/>
    </source>
</evidence>
<dbReference type="InterPro" id="IPR016032">
    <property type="entry name" value="Sig_transdc_resp-reg_C-effctor"/>
</dbReference>
<dbReference type="CDD" id="cd17535">
    <property type="entry name" value="REC_NarL-like"/>
    <property type="match status" value="1"/>
</dbReference>
<feature type="domain" description="HTH luxR-type" evidence="4">
    <location>
        <begin position="140"/>
        <end position="205"/>
    </location>
</feature>
<proteinExistence type="predicted"/>
<dbReference type="InterPro" id="IPR051015">
    <property type="entry name" value="EvgA-like"/>
</dbReference>
<evidence type="ECO:0000256" key="1">
    <source>
        <dbReference type="ARBA" id="ARBA00022553"/>
    </source>
</evidence>
<dbReference type="SUPFAM" id="SSF46894">
    <property type="entry name" value="C-terminal effector domain of the bipartite response regulators"/>
    <property type="match status" value="1"/>
</dbReference>
<reference evidence="6 7" key="1">
    <citation type="submission" date="2019-03" db="EMBL/GenBank/DDBJ databases">
        <title>Genomic Encyclopedia of Type Strains, Phase III (KMG-III): the genomes of soil and plant-associated and newly described type strains.</title>
        <authorList>
            <person name="Whitman W."/>
        </authorList>
    </citation>
    <scope>NUCLEOTIDE SEQUENCE [LARGE SCALE GENOMIC DNA]</scope>
    <source>
        <strain evidence="6 7">CECT 8446</strain>
    </source>
</reference>
<dbReference type="AlphaFoldDB" id="A0A4R6TA76"/>
<dbReference type="InterPro" id="IPR000792">
    <property type="entry name" value="Tscrpt_reg_LuxR_C"/>
</dbReference>
<dbReference type="PROSITE" id="PS50110">
    <property type="entry name" value="RESPONSE_REGULATORY"/>
    <property type="match status" value="1"/>
</dbReference>
<feature type="modified residue" description="4-aspartylphosphate" evidence="3">
    <location>
        <position position="59"/>
    </location>
</feature>
<dbReference type="Pfam" id="PF00072">
    <property type="entry name" value="Response_reg"/>
    <property type="match status" value="1"/>
</dbReference>
<dbReference type="Pfam" id="PF00196">
    <property type="entry name" value="GerE"/>
    <property type="match status" value="1"/>
</dbReference>
<dbReference type="SUPFAM" id="SSF52172">
    <property type="entry name" value="CheY-like"/>
    <property type="match status" value="1"/>
</dbReference>
<evidence type="ECO:0000313" key="7">
    <source>
        <dbReference type="Proteomes" id="UP000294535"/>
    </source>
</evidence>
<feature type="domain" description="Response regulatory" evidence="5">
    <location>
        <begin position="8"/>
        <end position="124"/>
    </location>
</feature>
<dbReference type="RefSeq" id="WP_133552613.1">
    <property type="nucleotide sequence ID" value="NZ_SNYF01000005.1"/>
</dbReference>
<organism evidence="6 7">
    <name type="scientific">Algoriphagus boseongensis</name>
    <dbReference type="NCBI Taxonomy" id="1442587"/>
    <lineage>
        <taxon>Bacteria</taxon>
        <taxon>Pseudomonadati</taxon>
        <taxon>Bacteroidota</taxon>
        <taxon>Cytophagia</taxon>
        <taxon>Cytophagales</taxon>
        <taxon>Cyclobacteriaceae</taxon>
        <taxon>Algoriphagus</taxon>
    </lineage>
</organism>
<protein>
    <submittedName>
        <fullName evidence="6">LuxR family two component transcriptional regulator</fullName>
    </submittedName>
</protein>
<dbReference type="InterPro" id="IPR011006">
    <property type="entry name" value="CheY-like_superfamily"/>
</dbReference>
<dbReference type="SMART" id="SM00448">
    <property type="entry name" value="REC"/>
    <property type="match status" value="1"/>
</dbReference>
<dbReference type="PROSITE" id="PS50043">
    <property type="entry name" value="HTH_LUXR_2"/>
    <property type="match status" value="1"/>
</dbReference>
<keyword evidence="1 3" id="KW-0597">Phosphoprotein</keyword>
<dbReference type="PROSITE" id="PS00622">
    <property type="entry name" value="HTH_LUXR_1"/>
    <property type="match status" value="1"/>
</dbReference>
<gene>
    <name evidence="6" type="ORF">DFQ04_0650</name>
</gene>
<dbReference type="InterPro" id="IPR036388">
    <property type="entry name" value="WH-like_DNA-bd_sf"/>
</dbReference>
<comment type="caution">
    <text evidence="6">The sequence shown here is derived from an EMBL/GenBank/DDBJ whole genome shotgun (WGS) entry which is preliminary data.</text>
</comment>